<gene>
    <name evidence="1" type="ORF">VIBNISOn1_1180028</name>
</gene>
<reference evidence="1 2" key="1">
    <citation type="journal article" date="2013" name="ISME J.">
        <title>Comparative genomics of pathogenic lineages of Vibrio nigripulchritudo identifies virulence-associated traits.</title>
        <authorList>
            <person name="Goudenege D."/>
            <person name="Labreuche Y."/>
            <person name="Krin E."/>
            <person name="Ansquer D."/>
            <person name="Mangenot S."/>
            <person name="Calteau A."/>
            <person name="Medigue C."/>
            <person name="Mazel D."/>
            <person name="Polz M.F."/>
            <person name="Le Roux F."/>
        </authorList>
    </citation>
    <scope>NUCLEOTIDE SEQUENCE [LARGE SCALE GENOMIC DNA]</scope>
    <source>
        <strain evidence="1 2">SOn1</strain>
    </source>
</reference>
<sequence length="93" mass="10570">MNQFAICMPSFFWKPKENEITAVIQANIKPKDVQTVDIHYVFLWKIPSDLAISGFKIFGMSLVSVYLSPDLVSYGELKKRCGNKKPGKSCRAR</sequence>
<evidence type="ECO:0000313" key="1">
    <source>
        <dbReference type="EMBL" id="CCO44633.1"/>
    </source>
</evidence>
<organism evidence="1 2">
    <name type="scientific">Vibrio nigripulchritudo SOn1</name>
    <dbReference type="NCBI Taxonomy" id="1238450"/>
    <lineage>
        <taxon>Bacteria</taxon>
        <taxon>Pseudomonadati</taxon>
        <taxon>Pseudomonadota</taxon>
        <taxon>Gammaproteobacteria</taxon>
        <taxon>Vibrionales</taxon>
        <taxon>Vibrionaceae</taxon>
        <taxon>Vibrio</taxon>
    </lineage>
</organism>
<accession>A0AAV2VIV4</accession>
<dbReference type="Proteomes" id="UP000018211">
    <property type="component" value="Unassembled WGS sequence"/>
</dbReference>
<name>A0AAV2VIV4_9VIBR</name>
<proteinExistence type="predicted"/>
<evidence type="ECO:0000313" key="2">
    <source>
        <dbReference type="Proteomes" id="UP000018211"/>
    </source>
</evidence>
<comment type="caution">
    <text evidence="1">The sequence shown here is derived from an EMBL/GenBank/DDBJ whole genome shotgun (WGS) entry which is preliminary data.</text>
</comment>
<protein>
    <submittedName>
        <fullName evidence="1">Uncharacterized protein</fullName>
    </submittedName>
</protein>
<dbReference type="EMBL" id="CAOF01000022">
    <property type="protein sequence ID" value="CCO44633.1"/>
    <property type="molecule type" value="Genomic_DNA"/>
</dbReference>
<dbReference type="AlphaFoldDB" id="A0AAV2VIV4"/>